<dbReference type="PANTHER" id="PTHR13336">
    <property type="entry name" value="OVARIAN CARCINOMA IMMUNOREACTIVE ANTIGEN"/>
    <property type="match status" value="1"/>
</dbReference>
<dbReference type="InterPro" id="IPR009764">
    <property type="entry name" value="OCIA_dom"/>
</dbReference>
<dbReference type="OrthoDB" id="6513616at2759"/>
<sequence>MSESQTPLSVEKDPLARRELYKFSPEELRVLKECNYESFYFRSLPMGTALGTLAYYGVKSGYLKGSTKWGPWPKILLGASFGYFAGKLSYQTKCAEKLMTLPNSPLAEALRQRRGRNKGGFQEVFTSEPINLGPSTLSSDADSGNPSDYLQELRSEDRSYDAPPTAIGLNDSFRPSMDSFVVSEQPLPSPTQHSSSYDELRRQNREEFEQKRLDAYKKTDGFKTNPNVAPHTAPGYGTSGVSSRAHASDKKNSYGDVWEE</sequence>
<dbReference type="Proteomes" id="UP000076858">
    <property type="component" value="Unassembled WGS sequence"/>
</dbReference>
<proteinExistence type="predicted"/>
<comment type="caution">
    <text evidence="1">The sequence shown here is derived from an EMBL/GenBank/DDBJ whole genome shotgun (WGS) entry which is preliminary data.</text>
</comment>
<dbReference type="AlphaFoldDB" id="A0A162EES8"/>
<protein>
    <submittedName>
        <fullName evidence="1">OCIA domain-containing protein 1</fullName>
    </submittedName>
</protein>
<reference evidence="1 2" key="1">
    <citation type="submission" date="2016-03" db="EMBL/GenBank/DDBJ databases">
        <title>EvidentialGene: Evidence-directed Construction of Genes on Genomes.</title>
        <authorList>
            <person name="Gilbert D.G."/>
            <person name="Choi J.-H."/>
            <person name="Mockaitis K."/>
            <person name="Colbourne J."/>
            <person name="Pfrender M."/>
        </authorList>
    </citation>
    <scope>NUCLEOTIDE SEQUENCE [LARGE SCALE GENOMIC DNA]</scope>
    <source>
        <strain evidence="1 2">Xinb3</strain>
        <tissue evidence="1">Complete organism</tissue>
    </source>
</reference>
<dbReference type="InterPro" id="IPR040187">
    <property type="entry name" value="OCAD1/2"/>
</dbReference>
<evidence type="ECO:0000313" key="1">
    <source>
        <dbReference type="EMBL" id="KZS09920.1"/>
    </source>
</evidence>
<dbReference type="GO" id="GO:0005768">
    <property type="term" value="C:endosome"/>
    <property type="evidence" value="ECO:0007669"/>
    <property type="project" value="TreeGrafter"/>
</dbReference>
<evidence type="ECO:0000313" key="2">
    <source>
        <dbReference type="Proteomes" id="UP000076858"/>
    </source>
</evidence>
<dbReference type="Pfam" id="PF07051">
    <property type="entry name" value="OCIA"/>
    <property type="match status" value="1"/>
</dbReference>
<organism evidence="1 2">
    <name type="scientific">Daphnia magna</name>
    <dbReference type="NCBI Taxonomy" id="35525"/>
    <lineage>
        <taxon>Eukaryota</taxon>
        <taxon>Metazoa</taxon>
        <taxon>Ecdysozoa</taxon>
        <taxon>Arthropoda</taxon>
        <taxon>Crustacea</taxon>
        <taxon>Branchiopoda</taxon>
        <taxon>Diplostraca</taxon>
        <taxon>Cladocera</taxon>
        <taxon>Anomopoda</taxon>
        <taxon>Daphniidae</taxon>
        <taxon>Daphnia</taxon>
    </lineage>
</organism>
<dbReference type="PANTHER" id="PTHR13336:SF3">
    <property type="entry name" value="OCIA DOMAIN-CONTAINING PROTEIN 1"/>
    <property type="match status" value="1"/>
</dbReference>
<keyword evidence="2" id="KW-1185">Reference proteome</keyword>
<accession>A0A162EES8</accession>
<dbReference type="EMBL" id="LRGB01001937">
    <property type="protein sequence ID" value="KZS09920.1"/>
    <property type="molecule type" value="Genomic_DNA"/>
</dbReference>
<dbReference type="STRING" id="35525.A0A162EES8"/>
<gene>
    <name evidence="1" type="ORF">APZ42_025710</name>
</gene>
<name>A0A162EES8_9CRUS</name>